<feature type="compositionally biased region" description="Polar residues" evidence="1">
    <location>
        <begin position="401"/>
        <end position="416"/>
    </location>
</feature>
<gene>
    <name evidence="2" type="ORF">BJY01DRAFT_25106</name>
</gene>
<dbReference type="EMBL" id="JBFXLU010000013">
    <property type="protein sequence ID" value="KAL2854831.1"/>
    <property type="molecule type" value="Genomic_DNA"/>
</dbReference>
<dbReference type="Proteomes" id="UP001610446">
    <property type="component" value="Unassembled WGS sequence"/>
</dbReference>
<protein>
    <submittedName>
        <fullName evidence="2">Uncharacterized protein</fullName>
    </submittedName>
</protein>
<reference evidence="2 3" key="1">
    <citation type="submission" date="2024-07" db="EMBL/GenBank/DDBJ databases">
        <title>Section-level genome sequencing and comparative genomics of Aspergillus sections Usti and Cavernicolus.</title>
        <authorList>
            <consortium name="Lawrence Berkeley National Laboratory"/>
            <person name="Nybo J.L."/>
            <person name="Vesth T.C."/>
            <person name="Theobald S."/>
            <person name="Frisvad J.C."/>
            <person name="Larsen T.O."/>
            <person name="Kjaerboelling I."/>
            <person name="Rothschild-Mancinelli K."/>
            <person name="Lyhne E.K."/>
            <person name="Kogle M.E."/>
            <person name="Barry K."/>
            <person name="Clum A."/>
            <person name="Na H."/>
            <person name="Ledsgaard L."/>
            <person name="Lin J."/>
            <person name="Lipzen A."/>
            <person name="Kuo A."/>
            <person name="Riley R."/>
            <person name="Mondo S."/>
            <person name="Labutti K."/>
            <person name="Haridas S."/>
            <person name="Pangalinan J."/>
            <person name="Salamov A.A."/>
            <person name="Simmons B.A."/>
            <person name="Magnuson J.K."/>
            <person name="Chen J."/>
            <person name="Drula E."/>
            <person name="Henrissat B."/>
            <person name="Wiebenga A."/>
            <person name="Lubbers R.J."/>
            <person name="Gomes A.C."/>
            <person name="Makela M.R."/>
            <person name="Stajich J."/>
            <person name="Grigoriev I.V."/>
            <person name="Mortensen U.H."/>
            <person name="De Vries R.P."/>
            <person name="Baker S.E."/>
            <person name="Andersen M.R."/>
        </authorList>
    </citation>
    <scope>NUCLEOTIDE SEQUENCE [LARGE SCALE GENOMIC DNA]</scope>
    <source>
        <strain evidence="2 3">CBS 123904</strain>
    </source>
</reference>
<evidence type="ECO:0000256" key="1">
    <source>
        <dbReference type="SAM" id="MobiDB-lite"/>
    </source>
</evidence>
<feature type="compositionally biased region" description="Polar residues" evidence="1">
    <location>
        <begin position="45"/>
        <end position="57"/>
    </location>
</feature>
<keyword evidence="3" id="KW-1185">Reference proteome</keyword>
<organism evidence="2 3">
    <name type="scientific">Aspergillus pseudoustus</name>
    <dbReference type="NCBI Taxonomy" id="1810923"/>
    <lineage>
        <taxon>Eukaryota</taxon>
        <taxon>Fungi</taxon>
        <taxon>Dikarya</taxon>
        <taxon>Ascomycota</taxon>
        <taxon>Pezizomycotina</taxon>
        <taxon>Eurotiomycetes</taxon>
        <taxon>Eurotiomycetidae</taxon>
        <taxon>Eurotiales</taxon>
        <taxon>Aspergillaceae</taxon>
        <taxon>Aspergillus</taxon>
        <taxon>Aspergillus subgen. Nidulantes</taxon>
    </lineage>
</organism>
<evidence type="ECO:0000313" key="3">
    <source>
        <dbReference type="Proteomes" id="UP001610446"/>
    </source>
</evidence>
<proteinExistence type="predicted"/>
<feature type="region of interest" description="Disordered" evidence="1">
    <location>
        <begin position="40"/>
        <end position="70"/>
    </location>
</feature>
<feature type="region of interest" description="Disordered" evidence="1">
    <location>
        <begin position="401"/>
        <end position="422"/>
    </location>
</feature>
<comment type="caution">
    <text evidence="2">The sequence shown here is derived from an EMBL/GenBank/DDBJ whole genome shotgun (WGS) entry which is preliminary data.</text>
</comment>
<evidence type="ECO:0000313" key="2">
    <source>
        <dbReference type="EMBL" id="KAL2854831.1"/>
    </source>
</evidence>
<accession>A0ABR4KRD5</accession>
<name>A0ABR4KRD5_9EURO</name>
<feature type="compositionally biased region" description="Basic and acidic residues" evidence="1">
    <location>
        <begin position="59"/>
        <end position="70"/>
    </location>
</feature>
<feature type="region of interest" description="Disordered" evidence="1">
    <location>
        <begin position="1"/>
        <end position="26"/>
    </location>
</feature>
<sequence length="433" mass="48028">MKGSISKFSPWGKIHAPLPRTPRQSQQLLNSLTSSFRRELDRQHPTSADSNAPNTESSIEEHPHSSAHATDKHLRTILENPLFRVAPPRPVASPRSFLNIENSRWAKEPMVVLDELVAAGSATPGAIAHCLSWQMLLVSTHKGEGFVEALRGSRAGSRVVSWWYASNPVHRAGIFPAESFPGSESRTGSGKLLVDLTKFMVAEGLHDTLFDWLRMLKNRNLGNNKRKLTPVFAHKAITTLLGNFLKAETVCGGGHNSAIQHYLKASELLTTATEGDQQLELERALTKAGAFICKSILLDSPEDISPQSYERYAATMLAMAPSTAMLGATVVLCHPTQPDPRPFVRYLRNSSWIGLPSTKRRERYMAACSRALCILKERGNREDCLFLEGVMRQEMEEYQGLTPTTNPHCHPSSRNHVSSEEKDLLDSLDLAFT</sequence>